<keyword evidence="3 6" id="KW-1133">Transmembrane helix</keyword>
<proteinExistence type="predicted"/>
<feature type="transmembrane region" description="Helical" evidence="6">
    <location>
        <begin position="272"/>
        <end position="291"/>
    </location>
</feature>
<dbReference type="PANTHER" id="PTHR11662:SF450">
    <property type="entry name" value="BLR1003 PROTEIN"/>
    <property type="match status" value="1"/>
</dbReference>
<dbReference type="Proteomes" id="UP001202052">
    <property type="component" value="Unassembled WGS sequence"/>
</dbReference>
<feature type="transmembrane region" description="Helical" evidence="6">
    <location>
        <begin position="231"/>
        <end position="252"/>
    </location>
</feature>
<dbReference type="CDD" id="cd17319">
    <property type="entry name" value="MFS_ExuT_GudP_like"/>
    <property type="match status" value="1"/>
</dbReference>
<dbReference type="InterPro" id="IPR020846">
    <property type="entry name" value="MFS_dom"/>
</dbReference>
<feature type="compositionally biased region" description="Basic and acidic residues" evidence="5">
    <location>
        <begin position="460"/>
        <end position="469"/>
    </location>
</feature>
<feature type="compositionally biased region" description="Basic and acidic residues" evidence="5">
    <location>
        <begin position="430"/>
        <end position="447"/>
    </location>
</feature>
<keyword evidence="4 6" id="KW-0472">Membrane</keyword>
<feature type="transmembrane region" description="Helical" evidence="6">
    <location>
        <begin position="28"/>
        <end position="45"/>
    </location>
</feature>
<feature type="transmembrane region" description="Helical" evidence="6">
    <location>
        <begin position="187"/>
        <end position="205"/>
    </location>
</feature>
<keyword evidence="2 6" id="KW-0812">Transmembrane</keyword>
<dbReference type="SUPFAM" id="SSF103473">
    <property type="entry name" value="MFS general substrate transporter"/>
    <property type="match status" value="1"/>
</dbReference>
<feature type="transmembrane region" description="Helical" evidence="6">
    <location>
        <begin position="368"/>
        <end position="389"/>
    </location>
</feature>
<gene>
    <name evidence="8" type="ORF">M4438_00805</name>
</gene>
<feature type="transmembrane region" description="Helical" evidence="6">
    <location>
        <begin position="157"/>
        <end position="181"/>
    </location>
</feature>
<evidence type="ECO:0000256" key="6">
    <source>
        <dbReference type="SAM" id="Phobius"/>
    </source>
</evidence>
<evidence type="ECO:0000256" key="2">
    <source>
        <dbReference type="ARBA" id="ARBA00022692"/>
    </source>
</evidence>
<evidence type="ECO:0000259" key="7">
    <source>
        <dbReference type="PROSITE" id="PS50850"/>
    </source>
</evidence>
<feature type="transmembrane region" description="Helical" evidence="6">
    <location>
        <begin position="336"/>
        <end position="356"/>
    </location>
</feature>
<dbReference type="InterPro" id="IPR050382">
    <property type="entry name" value="MFS_Na/Anion_cotransporter"/>
</dbReference>
<evidence type="ECO:0000313" key="8">
    <source>
        <dbReference type="EMBL" id="MCL3992087.1"/>
    </source>
</evidence>
<evidence type="ECO:0000313" key="9">
    <source>
        <dbReference type="Proteomes" id="UP001202052"/>
    </source>
</evidence>
<feature type="transmembrane region" description="Helical" evidence="6">
    <location>
        <begin position="311"/>
        <end position="330"/>
    </location>
</feature>
<protein>
    <submittedName>
        <fullName evidence="8">MFS transporter</fullName>
    </submittedName>
</protein>
<evidence type="ECO:0000256" key="5">
    <source>
        <dbReference type="SAM" id="MobiDB-lite"/>
    </source>
</evidence>
<sequence length="469" mass="48607">MAEPSSSAPSRREAAAASPRAGGPDRRHAWLIAAMIVTFMLVNYADKSVLGLAAVPIMDDLGISNSTYGMVSSSFSLLFSLSGLAVGFVSARVSSRVLLFGMAAVWAVAQLPVLFVASVPALVAGRVLLGAAEGPAASMSMHALYKWFPADRRGLPSALQIGGAALGTMVAAPAVTGLIGAFGWRSAFLALAVLSLVWALAWWRVGHDGPYGETRTPTAPADGQRLPYRRLLLNGTVLGSIAGAFGGSWSLALSHAWLPAYLRTQLDMAPGTAATLISAVSAFSLVLLLSVPQVLDALRRRGLSARWSHGIPQGIAVAVAALAMTALPFVDARGAHLALLAVAFGGHAIVFPLHYMTTSAVVPPLQRGAVFGIVAASGTLPGLLAPYLTGRLLDSAPSQTAGYSHAFLLSGGVMLVCGLVSLVTVRPDRDARRLDPDGGRPEGDARRPGPSGRRPVRSAQRPDDGVHDA</sequence>
<accession>A0ABT0NKU1</accession>
<dbReference type="Pfam" id="PF07690">
    <property type="entry name" value="MFS_1"/>
    <property type="match status" value="1"/>
</dbReference>
<feature type="compositionally biased region" description="Low complexity" evidence="5">
    <location>
        <begin position="1"/>
        <end position="21"/>
    </location>
</feature>
<reference evidence="8 9" key="1">
    <citation type="submission" date="2022-05" db="EMBL/GenBank/DDBJ databases">
        <title>Genome Resource of Streptomyces lavenduligriseus GA1-1, a Strain with Broad-Spectrum Antifungal Activity against Phytopathogenic Fungi.</title>
        <authorList>
            <person name="Qi D."/>
        </authorList>
    </citation>
    <scope>NUCLEOTIDE SEQUENCE [LARGE SCALE GENOMIC DNA]</scope>
    <source>
        <strain evidence="8 9">GA1-1</strain>
    </source>
</reference>
<evidence type="ECO:0000256" key="1">
    <source>
        <dbReference type="ARBA" id="ARBA00004651"/>
    </source>
</evidence>
<dbReference type="PANTHER" id="PTHR11662">
    <property type="entry name" value="SOLUTE CARRIER FAMILY 17"/>
    <property type="match status" value="1"/>
</dbReference>
<name>A0ABT0NKU1_9ACTN</name>
<dbReference type="InterPro" id="IPR011701">
    <property type="entry name" value="MFS"/>
</dbReference>
<feature type="transmembrane region" description="Helical" evidence="6">
    <location>
        <begin position="401"/>
        <end position="425"/>
    </location>
</feature>
<feature type="domain" description="Major facilitator superfamily (MFS) profile" evidence="7">
    <location>
        <begin position="32"/>
        <end position="429"/>
    </location>
</feature>
<feature type="region of interest" description="Disordered" evidence="5">
    <location>
        <begin position="1"/>
        <end position="24"/>
    </location>
</feature>
<comment type="caution">
    <text evidence="8">The sequence shown here is derived from an EMBL/GenBank/DDBJ whole genome shotgun (WGS) entry which is preliminary data.</text>
</comment>
<dbReference type="EMBL" id="JAMCCK010000002">
    <property type="protein sequence ID" value="MCL3992087.1"/>
    <property type="molecule type" value="Genomic_DNA"/>
</dbReference>
<dbReference type="RefSeq" id="WP_249456632.1">
    <property type="nucleotide sequence ID" value="NZ_JAMCCK010000002.1"/>
</dbReference>
<feature type="transmembrane region" description="Helical" evidence="6">
    <location>
        <begin position="65"/>
        <end position="90"/>
    </location>
</feature>
<keyword evidence="9" id="KW-1185">Reference proteome</keyword>
<evidence type="ECO:0000256" key="4">
    <source>
        <dbReference type="ARBA" id="ARBA00023136"/>
    </source>
</evidence>
<organism evidence="8 9">
    <name type="scientific">Streptomyces lavenduligriseus</name>
    <dbReference type="NCBI Taxonomy" id="67315"/>
    <lineage>
        <taxon>Bacteria</taxon>
        <taxon>Bacillati</taxon>
        <taxon>Actinomycetota</taxon>
        <taxon>Actinomycetes</taxon>
        <taxon>Kitasatosporales</taxon>
        <taxon>Streptomycetaceae</taxon>
        <taxon>Streptomyces</taxon>
    </lineage>
</organism>
<feature type="transmembrane region" description="Helical" evidence="6">
    <location>
        <begin position="97"/>
        <end position="117"/>
    </location>
</feature>
<comment type="subcellular location">
    <subcellularLocation>
        <location evidence="1">Cell membrane</location>
        <topology evidence="1">Multi-pass membrane protein</topology>
    </subcellularLocation>
</comment>
<feature type="region of interest" description="Disordered" evidence="5">
    <location>
        <begin position="430"/>
        <end position="469"/>
    </location>
</feature>
<dbReference type="InterPro" id="IPR036259">
    <property type="entry name" value="MFS_trans_sf"/>
</dbReference>
<evidence type="ECO:0000256" key="3">
    <source>
        <dbReference type="ARBA" id="ARBA00022989"/>
    </source>
</evidence>
<dbReference type="PROSITE" id="PS50850">
    <property type="entry name" value="MFS"/>
    <property type="match status" value="1"/>
</dbReference>
<feature type="transmembrane region" description="Helical" evidence="6">
    <location>
        <begin position="123"/>
        <end position="145"/>
    </location>
</feature>
<dbReference type="Gene3D" id="1.20.1250.20">
    <property type="entry name" value="MFS general substrate transporter like domains"/>
    <property type="match status" value="2"/>
</dbReference>